<dbReference type="InterPro" id="IPR029063">
    <property type="entry name" value="SAM-dependent_MTases_sf"/>
</dbReference>
<evidence type="ECO:0000259" key="1">
    <source>
        <dbReference type="Pfam" id="PF13847"/>
    </source>
</evidence>
<gene>
    <name evidence="2" type="ORF">GCM10022236_20860</name>
</gene>
<reference evidence="3" key="1">
    <citation type="journal article" date="2019" name="Int. J. Syst. Evol. Microbiol.">
        <title>The Global Catalogue of Microorganisms (GCM) 10K type strain sequencing project: providing services to taxonomists for standard genome sequencing and annotation.</title>
        <authorList>
            <consortium name="The Broad Institute Genomics Platform"/>
            <consortium name="The Broad Institute Genome Sequencing Center for Infectious Disease"/>
            <person name="Wu L."/>
            <person name="Ma J."/>
        </authorList>
    </citation>
    <scope>NUCLEOTIDE SEQUENCE [LARGE SCALE GENOMIC DNA]</scope>
    <source>
        <strain evidence="3">JCM 16929</strain>
    </source>
</reference>
<name>A0ABP6ZUJ2_9ACTN</name>
<dbReference type="GO" id="GO:0032259">
    <property type="term" value="P:methylation"/>
    <property type="evidence" value="ECO:0007669"/>
    <property type="project" value="UniProtKB-KW"/>
</dbReference>
<dbReference type="RefSeq" id="WP_344804135.1">
    <property type="nucleotide sequence ID" value="NZ_BAABAB010000014.1"/>
</dbReference>
<accession>A0ABP6ZUJ2</accession>
<dbReference type="PANTHER" id="PTHR43591:SF24">
    <property type="entry name" value="2-METHOXY-6-POLYPRENYL-1,4-BENZOQUINOL METHYLASE, MITOCHONDRIAL"/>
    <property type="match status" value="1"/>
</dbReference>
<dbReference type="CDD" id="cd02440">
    <property type="entry name" value="AdoMet_MTases"/>
    <property type="match status" value="1"/>
</dbReference>
<protein>
    <submittedName>
        <fullName evidence="2">Methyltransferase domain-containing protein</fullName>
    </submittedName>
</protein>
<evidence type="ECO:0000313" key="3">
    <source>
        <dbReference type="Proteomes" id="UP001501490"/>
    </source>
</evidence>
<dbReference type="InterPro" id="IPR025714">
    <property type="entry name" value="Methyltranfer_dom"/>
</dbReference>
<dbReference type="Gene3D" id="3.40.50.150">
    <property type="entry name" value="Vaccinia Virus protein VP39"/>
    <property type="match status" value="1"/>
</dbReference>
<dbReference type="SUPFAM" id="SSF53335">
    <property type="entry name" value="S-adenosyl-L-methionine-dependent methyltransferases"/>
    <property type="match status" value="1"/>
</dbReference>
<keyword evidence="2" id="KW-0489">Methyltransferase</keyword>
<dbReference type="PANTHER" id="PTHR43591">
    <property type="entry name" value="METHYLTRANSFERASE"/>
    <property type="match status" value="1"/>
</dbReference>
<dbReference type="EMBL" id="BAABAB010000014">
    <property type="protein sequence ID" value="GAA3618376.1"/>
    <property type="molecule type" value="Genomic_DNA"/>
</dbReference>
<organism evidence="2 3">
    <name type="scientific">Microlunatus ginsengisoli</name>
    <dbReference type="NCBI Taxonomy" id="363863"/>
    <lineage>
        <taxon>Bacteria</taxon>
        <taxon>Bacillati</taxon>
        <taxon>Actinomycetota</taxon>
        <taxon>Actinomycetes</taxon>
        <taxon>Propionibacteriales</taxon>
        <taxon>Propionibacteriaceae</taxon>
        <taxon>Microlunatus</taxon>
    </lineage>
</organism>
<feature type="domain" description="Methyltransferase" evidence="1">
    <location>
        <begin position="35"/>
        <end position="163"/>
    </location>
</feature>
<dbReference type="GO" id="GO:0008168">
    <property type="term" value="F:methyltransferase activity"/>
    <property type="evidence" value="ECO:0007669"/>
    <property type="project" value="UniProtKB-KW"/>
</dbReference>
<keyword evidence="3" id="KW-1185">Reference proteome</keyword>
<sequence length="266" mass="28792">MSRETYTHGHAAPVLRSHSWRTAANSAGYLLPRLDPADRLLDVGAGPGTISIDLAGRLESGFVEAVDSAPAAIAAGTRAAAESGLDRIRFSVGDVYALDFADDSFDVSHAHQVLQHLADPVAALREMRRVTRPGGLVAVRDADYASMTWFPDAPGLDRWQSIYRQVAKAMGGEPDAGRRLKEWVLQAGFTELTCSASVWCFADADDLAWWSETWAERITGSDLAEHARDLGVPAAELDELGRVWRSWAGRPGAWFAVLHGEVLAVA</sequence>
<dbReference type="Proteomes" id="UP001501490">
    <property type="component" value="Unassembled WGS sequence"/>
</dbReference>
<comment type="caution">
    <text evidence="2">The sequence shown here is derived from an EMBL/GenBank/DDBJ whole genome shotgun (WGS) entry which is preliminary data.</text>
</comment>
<evidence type="ECO:0000313" key="2">
    <source>
        <dbReference type="EMBL" id="GAA3618376.1"/>
    </source>
</evidence>
<dbReference type="Pfam" id="PF13847">
    <property type="entry name" value="Methyltransf_31"/>
    <property type="match status" value="1"/>
</dbReference>
<proteinExistence type="predicted"/>
<keyword evidence="2" id="KW-0808">Transferase</keyword>